<keyword evidence="2" id="KW-1185">Reference proteome</keyword>
<gene>
    <name evidence="1" type="ORF">AAFF_G00190570</name>
</gene>
<reference evidence="1" key="1">
    <citation type="journal article" date="2023" name="Science">
        <title>Genome structures resolve the early diversification of teleost fishes.</title>
        <authorList>
            <person name="Parey E."/>
            <person name="Louis A."/>
            <person name="Montfort J."/>
            <person name="Bouchez O."/>
            <person name="Roques C."/>
            <person name="Iampietro C."/>
            <person name="Lluch J."/>
            <person name="Castinel A."/>
            <person name="Donnadieu C."/>
            <person name="Desvignes T."/>
            <person name="Floi Bucao C."/>
            <person name="Jouanno E."/>
            <person name="Wen M."/>
            <person name="Mejri S."/>
            <person name="Dirks R."/>
            <person name="Jansen H."/>
            <person name="Henkel C."/>
            <person name="Chen W.J."/>
            <person name="Zahm M."/>
            <person name="Cabau C."/>
            <person name="Klopp C."/>
            <person name="Thompson A.W."/>
            <person name="Robinson-Rechavi M."/>
            <person name="Braasch I."/>
            <person name="Lecointre G."/>
            <person name="Bobe J."/>
            <person name="Postlethwait J.H."/>
            <person name="Berthelot C."/>
            <person name="Roest Crollius H."/>
            <person name="Guiguen Y."/>
        </authorList>
    </citation>
    <scope>NUCLEOTIDE SEQUENCE</scope>
    <source>
        <strain evidence="1">NC1722</strain>
    </source>
</reference>
<dbReference type="EMBL" id="JAINUG010000253">
    <property type="protein sequence ID" value="KAJ8385341.1"/>
    <property type="molecule type" value="Genomic_DNA"/>
</dbReference>
<comment type="caution">
    <text evidence="1">The sequence shown here is derived from an EMBL/GenBank/DDBJ whole genome shotgun (WGS) entry which is preliminary data.</text>
</comment>
<dbReference type="AlphaFoldDB" id="A0AAD7RM62"/>
<name>A0AAD7RM62_9TELE</name>
<organism evidence="1 2">
    <name type="scientific">Aldrovandia affinis</name>
    <dbReference type="NCBI Taxonomy" id="143900"/>
    <lineage>
        <taxon>Eukaryota</taxon>
        <taxon>Metazoa</taxon>
        <taxon>Chordata</taxon>
        <taxon>Craniata</taxon>
        <taxon>Vertebrata</taxon>
        <taxon>Euteleostomi</taxon>
        <taxon>Actinopterygii</taxon>
        <taxon>Neopterygii</taxon>
        <taxon>Teleostei</taxon>
        <taxon>Notacanthiformes</taxon>
        <taxon>Halosauridae</taxon>
        <taxon>Aldrovandia</taxon>
    </lineage>
</organism>
<accession>A0AAD7RM62</accession>
<sequence>MRRLQEELEQQRATDSGICMQEQLITLREQLQEKQLQETTRQQDTYFQAKVAMQSSLDQLGSGSDTFQGEVS</sequence>
<proteinExistence type="predicted"/>
<protein>
    <submittedName>
        <fullName evidence="1">Uncharacterized protein</fullName>
    </submittedName>
</protein>
<evidence type="ECO:0000313" key="2">
    <source>
        <dbReference type="Proteomes" id="UP001221898"/>
    </source>
</evidence>
<evidence type="ECO:0000313" key="1">
    <source>
        <dbReference type="EMBL" id="KAJ8385341.1"/>
    </source>
</evidence>
<dbReference type="Proteomes" id="UP001221898">
    <property type="component" value="Unassembled WGS sequence"/>
</dbReference>